<dbReference type="EC" id="2.1.1.163" evidence="1"/>
<dbReference type="PANTHER" id="PTHR43591:SF24">
    <property type="entry name" value="2-METHOXY-6-POLYPRENYL-1,4-BENZOQUINOL METHYLASE, MITOCHONDRIAL"/>
    <property type="match status" value="1"/>
</dbReference>
<proteinExistence type="predicted"/>
<dbReference type="EMBL" id="AP018164">
    <property type="protein sequence ID" value="BAX91103.1"/>
    <property type="molecule type" value="Genomic_DNA"/>
</dbReference>
<keyword evidence="1" id="KW-0489">Methyltransferase</keyword>
<gene>
    <name evidence="1" type="primary">menG_2</name>
    <name evidence="1" type="ORF">MSG_00944</name>
</gene>
<dbReference type="OrthoDB" id="9808140at2"/>
<dbReference type="SUPFAM" id="SSF53335">
    <property type="entry name" value="S-adenosyl-L-methionine-dependent methyltransferases"/>
    <property type="match status" value="1"/>
</dbReference>
<accession>A0A1Z4EDS5</accession>
<dbReference type="CDD" id="cd02440">
    <property type="entry name" value="AdoMet_MTases"/>
    <property type="match status" value="1"/>
</dbReference>
<keyword evidence="1" id="KW-0808">Transferase</keyword>
<dbReference type="Proteomes" id="UP000217736">
    <property type="component" value="Chromosome"/>
</dbReference>
<reference evidence="2" key="1">
    <citation type="submission" date="2017-06" db="EMBL/GenBank/DDBJ databases">
        <title>Complete Genome Sequence of Mycobacterium shigaense.</title>
        <authorList>
            <person name="Fukano H."/>
            <person name="Yoshida M."/>
            <person name="Kazumi Y."/>
            <person name="Ogura Y."/>
            <person name="Mitarai S."/>
            <person name="Hayashi T."/>
            <person name="Hoshino Y."/>
        </authorList>
    </citation>
    <scope>NUCLEOTIDE SEQUENCE [LARGE SCALE GENOMIC DNA]</scope>
    <source>
        <strain evidence="2">UN-152</strain>
    </source>
</reference>
<protein>
    <submittedName>
        <fullName evidence="1">Demethylmenaquinone methyltransferase</fullName>
        <ecNumber evidence="1">2.1.1.163</ecNumber>
    </submittedName>
</protein>
<sequence length="164" mass="18056">MDYVTKHHPHDYLPATGHDAFLPAYDVLARPMGMDSVYRQLVRQADIEGGHRILEICCGTGTLTIEAKRAEPSADVIGCDPDPRILATAKRKAVQLAGVRFERAYAERLPYADGEFDRVLSSIGSLGNAVPTLLRTAGFDCPELATKRQRIIGQLTFYQATRPA</sequence>
<dbReference type="KEGG" id="mshg:MSG_00944"/>
<dbReference type="Gene3D" id="3.40.50.150">
    <property type="entry name" value="Vaccinia Virus protein VP39"/>
    <property type="match status" value="1"/>
</dbReference>
<dbReference type="InterPro" id="IPR041698">
    <property type="entry name" value="Methyltransf_25"/>
</dbReference>
<dbReference type="GO" id="GO:0032259">
    <property type="term" value="P:methylation"/>
    <property type="evidence" value="ECO:0007669"/>
    <property type="project" value="UniProtKB-KW"/>
</dbReference>
<dbReference type="Pfam" id="PF13649">
    <property type="entry name" value="Methyltransf_25"/>
    <property type="match status" value="1"/>
</dbReference>
<dbReference type="AlphaFoldDB" id="A0A1Z4EDS5"/>
<dbReference type="PANTHER" id="PTHR43591">
    <property type="entry name" value="METHYLTRANSFERASE"/>
    <property type="match status" value="1"/>
</dbReference>
<organism evidence="1 2">
    <name type="scientific">Mycobacterium shigaense</name>
    <dbReference type="NCBI Taxonomy" id="722731"/>
    <lineage>
        <taxon>Bacteria</taxon>
        <taxon>Bacillati</taxon>
        <taxon>Actinomycetota</taxon>
        <taxon>Actinomycetes</taxon>
        <taxon>Mycobacteriales</taxon>
        <taxon>Mycobacteriaceae</taxon>
        <taxon>Mycobacterium</taxon>
        <taxon>Mycobacterium simiae complex</taxon>
    </lineage>
</organism>
<keyword evidence="2" id="KW-1185">Reference proteome</keyword>
<evidence type="ECO:0000313" key="1">
    <source>
        <dbReference type="EMBL" id="BAX91103.1"/>
    </source>
</evidence>
<dbReference type="InterPro" id="IPR029063">
    <property type="entry name" value="SAM-dependent_MTases_sf"/>
</dbReference>
<dbReference type="RefSeq" id="WP_096437487.1">
    <property type="nucleotide sequence ID" value="NZ_AP018164.1"/>
</dbReference>
<name>A0A1Z4EDS5_9MYCO</name>
<dbReference type="GO" id="GO:0043770">
    <property type="term" value="F:demethylmenaquinone methyltransferase activity"/>
    <property type="evidence" value="ECO:0007669"/>
    <property type="project" value="UniProtKB-EC"/>
</dbReference>
<evidence type="ECO:0000313" key="2">
    <source>
        <dbReference type="Proteomes" id="UP000217736"/>
    </source>
</evidence>